<gene>
    <name evidence="1" type="ORF">EEDITHA_LOCUS12514</name>
</gene>
<keyword evidence="2" id="KW-1185">Reference proteome</keyword>
<accession>A0AAU9UD79</accession>
<evidence type="ECO:0000313" key="1">
    <source>
        <dbReference type="EMBL" id="CAH2097270.1"/>
    </source>
</evidence>
<dbReference type="AlphaFoldDB" id="A0AAU9UD79"/>
<reference evidence="1" key="1">
    <citation type="submission" date="2022-03" db="EMBL/GenBank/DDBJ databases">
        <authorList>
            <person name="Tunstrom K."/>
        </authorList>
    </citation>
    <scope>NUCLEOTIDE SEQUENCE</scope>
</reference>
<protein>
    <submittedName>
        <fullName evidence="1">Uncharacterized protein</fullName>
    </submittedName>
</protein>
<evidence type="ECO:0000313" key="2">
    <source>
        <dbReference type="Proteomes" id="UP001153954"/>
    </source>
</evidence>
<dbReference type="EMBL" id="CAKOGL010000017">
    <property type="protein sequence ID" value="CAH2097270.1"/>
    <property type="molecule type" value="Genomic_DNA"/>
</dbReference>
<sequence length="125" mass="13843">MQSSPSEEIRGGEVGIKTRCVALFMDSGVERIGICFCRSETRDRLVISPGLALLIKGSTQKTTIKSTKIEALEQEQEGDSTYRLVRLKSKLIVLFEWGETSAFAQSSVWLQQLSETPGESLEESV</sequence>
<organism evidence="1 2">
    <name type="scientific">Euphydryas editha</name>
    <name type="common">Edith's checkerspot</name>
    <dbReference type="NCBI Taxonomy" id="104508"/>
    <lineage>
        <taxon>Eukaryota</taxon>
        <taxon>Metazoa</taxon>
        <taxon>Ecdysozoa</taxon>
        <taxon>Arthropoda</taxon>
        <taxon>Hexapoda</taxon>
        <taxon>Insecta</taxon>
        <taxon>Pterygota</taxon>
        <taxon>Neoptera</taxon>
        <taxon>Endopterygota</taxon>
        <taxon>Lepidoptera</taxon>
        <taxon>Glossata</taxon>
        <taxon>Ditrysia</taxon>
        <taxon>Papilionoidea</taxon>
        <taxon>Nymphalidae</taxon>
        <taxon>Nymphalinae</taxon>
        <taxon>Euphydryas</taxon>
    </lineage>
</organism>
<comment type="caution">
    <text evidence="1">The sequence shown here is derived from an EMBL/GenBank/DDBJ whole genome shotgun (WGS) entry which is preliminary data.</text>
</comment>
<name>A0AAU9UD79_EUPED</name>
<dbReference type="Proteomes" id="UP001153954">
    <property type="component" value="Unassembled WGS sequence"/>
</dbReference>
<proteinExistence type="predicted"/>